<dbReference type="eggNOG" id="COG3000">
    <property type="taxonomic scope" value="Bacteria"/>
</dbReference>
<dbReference type="InterPro" id="IPR050307">
    <property type="entry name" value="Sterol_Desaturase_Related"/>
</dbReference>
<gene>
    <name evidence="7" type="ordered locus">B5T_03702</name>
</gene>
<dbReference type="GO" id="GO:0016491">
    <property type="term" value="F:oxidoreductase activity"/>
    <property type="evidence" value="ECO:0007669"/>
    <property type="project" value="InterPro"/>
</dbReference>
<evidence type="ECO:0000256" key="5">
    <source>
        <dbReference type="SAM" id="Phobius"/>
    </source>
</evidence>
<feature type="transmembrane region" description="Helical" evidence="5">
    <location>
        <begin position="292"/>
        <end position="310"/>
    </location>
</feature>
<feature type="transmembrane region" description="Helical" evidence="5">
    <location>
        <begin position="76"/>
        <end position="97"/>
    </location>
</feature>
<protein>
    <recommendedName>
        <fullName evidence="6">Fatty acid hydroxylase domain-containing protein</fullName>
    </recommendedName>
</protein>
<dbReference type="EMBL" id="CP003466">
    <property type="protein sequence ID" value="AFT71965.1"/>
    <property type="molecule type" value="Genomic_DNA"/>
</dbReference>
<organism evidence="7 8">
    <name type="scientific">Alcanivorax dieselolei (strain DSM 16502 / CGMCC 1.3690 / MCCC 1A00001 / B-5)</name>
    <name type="common">Alloalcanivorax dieselolei</name>
    <dbReference type="NCBI Taxonomy" id="930169"/>
    <lineage>
        <taxon>Bacteria</taxon>
        <taxon>Pseudomonadati</taxon>
        <taxon>Pseudomonadota</taxon>
        <taxon>Gammaproteobacteria</taxon>
        <taxon>Oceanospirillales</taxon>
        <taxon>Alcanivoracaceae</taxon>
        <taxon>Alloalcanivorax</taxon>
    </lineage>
</organism>
<dbReference type="KEGG" id="adi:B5T_03702"/>
<dbReference type="InterPro" id="IPR006694">
    <property type="entry name" value="Fatty_acid_hydroxylase"/>
</dbReference>
<keyword evidence="8" id="KW-1185">Reference proteome</keyword>
<feature type="transmembrane region" description="Helical" evidence="5">
    <location>
        <begin position="42"/>
        <end position="64"/>
    </location>
</feature>
<keyword evidence="4 5" id="KW-0472">Membrane</keyword>
<dbReference type="PATRIC" id="fig|930169.3.peg.3653"/>
<evidence type="ECO:0000313" key="8">
    <source>
        <dbReference type="Proteomes" id="UP000006286"/>
    </source>
</evidence>
<accession>K0CHT0</accession>
<dbReference type="GO" id="GO:0005506">
    <property type="term" value="F:iron ion binding"/>
    <property type="evidence" value="ECO:0007669"/>
    <property type="project" value="InterPro"/>
</dbReference>
<evidence type="ECO:0000259" key="6">
    <source>
        <dbReference type="Pfam" id="PF04116"/>
    </source>
</evidence>
<proteinExistence type="predicted"/>
<feature type="transmembrane region" description="Helical" evidence="5">
    <location>
        <begin position="175"/>
        <end position="197"/>
    </location>
</feature>
<dbReference type="Proteomes" id="UP000006286">
    <property type="component" value="Chromosome"/>
</dbReference>
<feature type="transmembrane region" description="Helical" evidence="5">
    <location>
        <begin position="104"/>
        <end position="121"/>
    </location>
</feature>
<dbReference type="GO" id="GO:0016020">
    <property type="term" value="C:membrane"/>
    <property type="evidence" value="ECO:0007669"/>
    <property type="project" value="UniProtKB-SubCell"/>
</dbReference>
<reference evidence="7 8" key="1">
    <citation type="journal article" date="2012" name="J. Bacteriol.">
        <title>Complete genome sequence of Alcanivorax dieselolei type strain B5.</title>
        <authorList>
            <person name="Lai Q."/>
            <person name="Li W."/>
            <person name="Shao Z."/>
        </authorList>
    </citation>
    <scope>NUCLEOTIDE SEQUENCE [LARGE SCALE GENOMIC DNA]</scope>
    <source>
        <strain evidence="8">DSM 16502 / CGMCC 1.3690 / B-5</strain>
    </source>
</reference>
<keyword evidence="3 5" id="KW-1133">Transmembrane helix</keyword>
<sequence length="390" mass="44644">MIRYHAAGLVVIQGQRNMTDYLRERFEDVDLTPGQGKISATIAVGLGLLSLLGGFCFLFPNLLTTPEFRAFYSADVLRMVLFAGIAVAFCAGFISVWRHQDPRYGLAGMIMACMAALLGSGRIDVPPMDGRSLYAGLDYFILTLLVLALVFIPMERIYPKDPQQRVLRRGWITDMKYFLFSHVGLQLISFFTVIPIQVFLHDKVDIGFQQAIASQPLWLQFIEILIVVDLGSYWIHRAFHEVPWLWKFHAVHHSTQHMDWLASSRLHVVEIVANRFVGYLPIFILGFSPSAVYAYLVFISFHAIFIHANVRFRFPLLRWVIATPEFHHWHHSSEDEAVDKNYAAFLPLYDKLFGTLHMPDKLAARYGTRASTQVPEGVVQQFTFPFRRSS</sequence>
<dbReference type="PANTHER" id="PTHR11863">
    <property type="entry name" value="STEROL DESATURASE"/>
    <property type="match status" value="1"/>
</dbReference>
<feature type="transmembrane region" description="Helical" evidence="5">
    <location>
        <begin position="133"/>
        <end position="154"/>
    </location>
</feature>
<evidence type="ECO:0000256" key="2">
    <source>
        <dbReference type="ARBA" id="ARBA00022692"/>
    </source>
</evidence>
<dbReference type="HOGENOM" id="CLU_033631_3_1_6"/>
<name>K0CHT0_ALCDB</name>
<evidence type="ECO:0000256" key="4">
    <source>
        <dbReference type="ARBA" id="ARBA00023136"/>
    </source>
</evidence>
<dbReference type="GO" id="GO:0008610">
    <property type="term" value="P:lipid biosynthetic process"/>
    <property type="evidence" value="ECO:0007669"/>
    <property type="project" value="InterPro"/>
</dbReference>
<feature type="domain" description="Fatty acid hydroxylase" evidence="6">
    <location>
        <begin position="224"/>
        <end position="355"/>
    </location>
</feature>
<evidence type="ECO:0000313" key="7">
    <source>
        <dbReference type="EMBL" id="AFT71965.1"/>
    </source>
</evidence>
<comment type="subcellular location">
    <subcellularLocation>
        <location evidence="1">Membrane</location>
    </subcellularLocation>
</comment>
<evidence type="ECO:0000256" key="1">
    <source>
        <dbReference type="ARBA" id="ARBA00004370"/>
    </source>
</evidence>
<dbReference type="STRING" id="930169.B5T_03702"/>
<keyword evidence="2 5" id="KW-0812">Transmembrane</keyword>
<dbReference type="AlphaFoldDB" id="K0CHT0"/>
<evidence type="ECO:0000256" key="3">
    <source>
        <dbReference type="ARBA" id="ARBA00022989"/>
    </source>
</evidence>
<dbReference type="Pfam" id="PF04116">
    <property type="entry name" value="FA_hydroxylase"/>
    <property type="match status" value="1"/>
</dbReference>